<dbReference type="InterPro" id="IPR011009">
    <property type="entry name" value="Kinase-like_dom_sf"/>
</dbReference>
<dbReference type="AlphaFoldDB" id="A0A397UY77"/>
<dbReference type="Proteomes" id="UP000266673">
    <property type="component" value="Unassembled WGS sequence"/>
</dbReference>
<evidence type="ECO:0000313" key="2">
    <source>
        <dbReference type="EMBL" id="RIB13699.1"/>
    </source>
</evidence>
<dbReference type="GO" id="GO:0004674">
    <property type="term" value="F:protein serine/threonine kinase activity"/>
    <property type="evidence" value="ECO:0007669"/>
    <property type="project" value="TreeGrafter"/>
</dbReference>
<protein>
    <recommendedName>
        <fullName evidence="1">Serine-threonine/tyrosine-protein kinase catalytic domain-containing protein</fullName>
    </recommendedName>
</protein>
<sequence length="550" mass="63478">MAFQEDAANIMLVLQLVNGGNLRDQLAKKQQMGLYKILWTELIQIAMDITNGLKYLHDNGIIHRDLQCWSSEPNKRPTLDFVLDELKKLQTIDIVSITHVINEKRIECFSLNKGRNLNRNKFIIGCGIILGDNGDLKIEKIKQSIPIIYFSKGKNGLQTEHNNAYIHIPVLSLHYKCNTTSEFIQNIREVLNISDIAEKFKKLGEKFNYYGEYVVASVIVSGIITIKNWSGIDDESKSRLKAYIQLSIDYAKNGIYVNGLKNYITLNSFQLLPEDLIQKIFKFYNVQYIDEAELISRIPTQYNKKIFPEWITSSELPLYIFNWIQDNLLQHGIVLHRSKPGRAKKAALKFLKEPKITKINKITIILTQPKTRQEKEDKLELNKIPFTEHRSTKNIPLEDFENSKEKSSNAIYCQIIFNIIKISFDTSDVEYLRGFLNSVNSAHQGSESSKNLCKLFGNDYGYLLPRTFTLGGISKYNDPDASQKIEQVLETLNNEFKDVNTLYFINNEGDVIYRNKIGDWLNTLANNPKNWSIISLEDWMKMYNVSNPNT</sequence>
<proteinExistence type="predicted"/>
<accession>A0A397UY77</accession>
<dbReference type="SUPFAM" id="SSF56112">
    <property type="entry name" value="Protein kinase-like (PK-like)"/>
    <property type="match status" value="1"/>
</dbReference>
<feature type="domain" description="Serine-threonine/tyrosine-protein kinase catalytic" evidence="1">
    <location>
        <begin position="6"/>
        <end position="67"/>
    </location>
</feature>
<dbReference type="STRING" id="44941.A0A397UY77"/>
<dbReference type="InterPro" id="IPR051681">
    <property type="entry name" value="Ser/Thr_Kinases-Pseudokinases"/>
</dbReference>
<dbReference type="EMBL" id="QKWP01000899">
    <property type="protein sequence ID" value="RIB13699.1"/>
    <property type="molecule type" value="Genomic_DNA"/>
</dbReference>
<dbReference type="PANTHER" id="PTHR44329">
    <property type="entry name" value="SERINE/THREONINE-PROTEIN KINASE TNNI3K-RELATED"/>
    <property type="match status" value="1"/>
</dbReference>
<gene>
    <name evidence="2" type="ORF">C2G38_2197126</name>
</gene>
<evidence type="ECO:0000259" key="1">
    <source>
        <dbReference type="Pfam" id="PF07714"/>
    </source>
</evidence>
<keyword evidence="3" id="KW-1185">Reference proteome</keyword>
<comment type="caution">
    <text evidence="2">The sequence shown here is derived from an EMBL/GenBank/DDBJ whole genome shotgun (WGS) entry which is preliminary data.</text>
</comment>
<name>A0A397UY77_9GLOM</name>
<dbReference type="Gene3D" id="1.10.510.10">
    <property type="entry name" value="Transferase(Phosphotransferase) domain 1"/>
    <property type="match status" value="1"/>
</dbReference>
<organism evidence="2 3">
    <name type="scientific">Gigaspora rosea</name>
    <dbReference type="NCBI Taxonomy" id="44941"/>
    <lineage>
        <taxon>Eukaryota</taxon>
        <taxon>Fungi</taxon>
        <taxon>Fungi incertae sedis</taxon>
        <taxon>Mucoromycota</taxon>
        <taxon>Glomeromycotina</taxon>
        <taxon>Glomeromycetes</taxon>
        <taxon>Diversisporales</taxon>
        <taxon>Gigasporaceae</taxon>
        <taxon>Gigaspora</taxon>
    </lineage>
</organism>
<evidence type="ECO:0000313" key="3">
    <source>
        <dbReference type="Proteomes" id="UP000266673"/>
    </source>
</evidence>
<dbReference type="InterPro" id="IPR001245">
    <property type="entry name" value="Ser-Thr/Tyr_kinase_cat_dom"/>
</dbReference>
<dbReference type="Pfam" id="PF07714">
    <property type="entry name" value="PK_Tyr_Ser-Thr"/>
    <property type="match status" value="1"/>
</dbReference>
<reference evidence="2 3" key="1">
    <citation type="submission" date="2018-06" db="EMBL/GenBank/DDBJ databases">
        <title>Comparative genomics reveals the genomic features of Rhizophagus irregularis, R. cerebriforme, R. diaphanum and Gigaspora rosea, and their symbiotic lifestyle signature.</title>
        <authorList>
            <person name="Morin E."/>
            <person name="San Clemente H."/>
            <person name="Chen E.C.H."/>
            <person name="De La Providencia I."/>
            <person name="Hainaut M."/>
            <person name="Kuo A."/>
            <person name="Kohler A."/>
            <person name="Murat C."/>
            <person name="Tang N."/>
            <person name="Roy S."/>
            <person name="Loubradou J."/>
            <person name="Henrissat B."/>
            <person name="Grigoriev I.V."/>
            <person name="Corradi N."/>
            <person name="Roux C."/>
            <person name="Martin F.M."/>
        </authorList>
    </citation>
    <scope>NUCLEOTIDE SEQUENCE [LARGE SCALE GENOMIC DNA]</scope>
    <source>
        <strain evidence="2 3">DAOM 194757</strain>
    </source>
</reference>
<dbReference type="OrthoDB" id="2442829at2759"/>